<dbReference type="CDD" id="cd10288">
    <property type="entry name" value="prolactin_like"/>
    <property type="match status" value="1"/>
</dbReference>
<dbReference type="Pfam" id="PF00103">
    <property type="entry name" value="Hormone_1"/>
    <property type="match status" value="1"/>
</dbReference>
<proteinExistence type="inferred from homology"/>
<dbReference type="OrthoDB" id="9593771at2759"/>
<keyword evidence="4 8" id="KW-0372">Hormone</keyword>
<keyword evidence="5 9" id="KW-0732">Signal</keyword>
<dbReference type="PANTHER" id="PTHR11417:SF29">
    <property type="entry name" value="PROLACTIN-7C1"/>
    <property type="match status" value="1"/>
</dbReference>
<evidence type="ECO:0000256" key="9">
    <source>
        <dbReference type="SAM" id="SignalP"/>
    </source>
</evidence>
<dbReference type="GO" id="GO:0005576">
    <property type="term" value="C:extracellular region"/>
    <property type="evidence" value="ECO:0007669"/>
    <property type="project" value="UniProtKB-SubCell"/>
</dbReference>
<evidence type="ECO:0000256" key="1">
    <source>
        <dbReference type="ARBA" id="ARBA00004613"/>
    </source>
</evidence>
<dbReference type="AGR" id="RGD:1593943"/>
<feature type="chain" id="PRO_5039886925" evidence="9">
    <location>
        <begin position="31"/>
        <end position="251"/>
    </location>
</feature>
<dbReference type="SMR" id="A6J7Q2"/>
<sequence length="251" mass="29128">MLLSLTQPSILGILPLLLMSHLLQWEDVTSVPIHDNEAGYDEVSLKNLFDHAIKVSQDTTALTMEMRKIFFSDDFSSSMFKKFVLGFLKDMKHMVETLNSCHTFSLSIPVTREEARKIPLEEFLKIILSILNAWKKSLYDLETKLHGMKGAPDAILIRSKSIRKLNRELLETIMMILSKVDPRMEENNKYPLWTDLESLKTTDKEHEFFALYKLFYCLRVDTFTVDLYLKHLKCVLYSGDICNSVNFYGDP</sequence>
<comment type="similarity">
    <text evidence="2 8">Belongs to the somatotropin/prolactin family.</text>
</comment>
<dbReference type="GO" id="GO:0005179">
    <property type="term" value="F:hormone activity"/>
    <property type="evidence" value="ECO:0007669"/>
    <property type="project" value="UniProtKB-KW"/>
</dbReference>
<organism evidence="10">
    <name type="scientific">Rattus norvegicus</name>
    <name type="common">Rat</name>
    <dbReference type="NCBI Taxonomy" id="10116"/>
    <lineage>
        <taxon>Eukaryota</taxon>
        <taxon>Metazoa</taxon>
        <taxon>Chordata</taxon>
        <taxon>Craniata</taxon>
        <taxon>Vertebrata</taxon>
        <taxon>Euteleostomi</taxon>
        <taxon>Mammalia</taxon>
        <taxon>Eutheria</taxon>
        <taxon>Euarchontoglires</taxon>
        <taxon>Glires</taxon>
        <taxon>Rodentia</taxon>
        <taxon>Myomorpha</taxon>
        <taxon>Muroidea</taxon>
        <taxon>Muridae</taxon>
        <taxon>Murinae</taxon>
        <taxon>Rattus</taxon>
    </lineage>
</organism>
<evidence type="ECO:0000256" key="3">
    <source>
        <dbReference type="ARBA" id="ARBA00022525"/>
    </source>
</evidence>
<dbReference type="FunFam" id="1.20.1250.10:FF:000041">
    <property type="entry name" value="Growth hormone d20"/>
    <property type="match status" value="1"/>
</dbReference>
<dbReference type="InterPro" id="IPR001400">
    <property type="entry name" value="Somatotropin/Prolactin"/>
</dbReference>
<gene>
    <name evidence="11" type="primary">Prl7c1</name>
    <name evidence="10" type="ORF">rCG_44205</name>
</gene>
<dbReference type="SUPFAM" id="SSF47266">
    <property type="entry name" value="4-helical cytokines"/>
    <property type="match status" value="1"/>
</dbReference>
<protein>
    <submittedName>
        <fullName evidence="10">RCG44205, isoform CRA_a</fullName>
    </submittedName>
</protein>
<evidence type="ECO:0000256" key="8">
    <source>
        <dbReference type="RuleBase" id="RU003618"/>
    </source>
</evidence>
<dbReference type="CTD" id="67505"/>
<dbReference type="PRINTS" id="PR00836">
    <property type="entry name" value="SOMATOTROPIN"/>
</dbReference>
<evidence type="ECO:0000256" key="7">
    <source>
        <dbReference type="PIRSR" id="PIRSR601400-1"/>
    </source>
</evidence>
<keyword evidence="7" id="KW-0862">Zinc</keyword>
<dbReference type="OMA" id="VYWSELP"/>
<dbReference type="GeneID" id="684107"/>
<name>A6J7Q2_RAT</name>
<dbReference type="Proteomes" id="UP000234681">
    <property type="component" value="Chromosome 17"/>
</dbReference>
<evidence type="ECO:0000256" key="5">
    <source>
        <dbReference type="ARBA" id="ARBA00022729"/>
    </source>
</evidence>
<reference evidence="10" key="2">
    <citation type="submission" date="2005-07" db="EMBL/GenBank/DDBJ databases">
        <authorList>
            <person name="Mural R.J."/>
            <person name="Li P.W."/>
            <person name="Adams M.D."/>
            <person name="Amanatides P.G."/>
            <person name="Baden-Tillson H."/>
            <person name="Barnstead M."/>
            <person name="Chin S.H."/>
            <person name="Dew I."/>
            <person name="Evans C.A."/>
            <person name="Ferriera S."/>
            <person name="Flanigan M."/>
            <person name="Fosler C."/>
            <person name="Glodek A."/>
            <person name="Gu Z."/>
            <person name="Holt R.A."/>
            <person name="Jennings D."/>
            <person name="Kraft C.L."/>
            <person name="Lu F."/>
            <person name="Nguyen T."/>
            <person name="Nusskern D.R."/>
            <person name="Pfannkoch C.M."/>
            <person name="Sitter C."/>
            <person name="Sutton G.G."/>
            <person name="Venter J.C."/>
            <person name="Wang Z."/>
            <person name="Woodage T."/>
            <person name="Zheng X.H."/>
            <person name="Zhong F."/>
        </authorList>
    </citation>
    <scope>NUCLEOTIDE SEQUENCE</scope>
    <source>
        <strain evidence="10">BN</strain>
    </source>
</reference>
<dbReference type="InterPro" id="IPR018116">
    <property type="entry name" value="Somatotropin_CS"/>
</dbReference>
<dbReference type="AlphaFoldDB" id="A6J7Q2"/>
<feature type="signal peptide" evidence="9">
    <location>
        <begin position="1"/>
        <end position="30"/>
    </location>
</feature>
<comment type="subcellular location">
    <subcellularLocation>
        <location evidence="1 8">Secreted</location>
    </subcellularLocation>
</comment>
<evidence type="ECO:0000256" key="2">
    <source>
        <dbReference type="ARBA" id="ARBA00008474"/>
    </source>
</evidence>
<dbReference type="RGD" id="1593943">
    <property type="gene designation" value="Prl7c1"/>
</dbReference>
<dbReference type="Gene3D" id="1.20.1250.10">
    <property type="match status" value="1"/>
</dbReference>
<accession>A6J7Q2</accession>
<dbReference type="PROSITE" id="PS00266">
    <property type="entry name" value="SOMATOTROPIN_1"/>
    <property type="match status" value="1"/>
</dbReference>
<dbReference type="KEGG" id="rno:684107"/>
<dbReference type="InterPro" id="IPR009079">
    <property type="entry name" value="4_helix_cytokine-like_core"/>
</dbReference>
<dbReference type="PANTHER" id="PTHR11417">
    <property type="entry name" value="SOMATOTROPIN,PROLACTIN"/>
    <property type="match status" value="1"/>
</dbReference>
<feature type="binding site" evidence="7">
    <location>
        <position position="226"/>
    </location>
    <ligand>
        <name>Zn(2+)</name>
        <dbReference type="ChEBI" id="CHEBI:29105"/>
    </ligand>
</feature>
<reference evidence="10" key="1">
    <citation type="journal article" date="2005" name="Genome Res.">
        <title>Gene and alternative splicing annotation with AIR.</title>
        <authorList>
            <person name="Florea L."/>
            <person name="Di Francesco V."/>
            <person name="Miller J."/>
            <person name="Turner R."/>
            <person name="Yao A."/>
            <person name="Harris M."/>
            <person name="Walenz B."/>
            <person name="Mobarry C."/>
            <person name="Merkulov G.V."/>
            <person name="Charlab R."/>
            <person name="Dew I."/>
            <person name="Deng Z."/>
            <person name="Istrail S."/>
            <person name="Li P."/>
            <person name="Sutton G."/>
        </authorList>
    </citation>
    <scope>NUCLEOTIDE SEQUENCE</scope>
    <source>
        <strain evidence="10">BN</strain>
    </source>
</reference>
<dbReference type="RefSeq" id="NP_001304727.1">
    <property type="nucleotide sequence ID" value="NM_001317798.2"/>
</dbReference>
<keyword evidence="3" id="KW-0964">Secreted</keyword>
<dbReference type="EMBL" id="CH473977">
    <property type="protein sequence ID" value="EDL98402.1"/>
    <property type="molecule type" value="Genomic_DNA"/>
</dbReference>
<evidence type="ECO:0000313" key="11">
    <source>
        <dbReference type="RGD" id="1593943"/>
    </source>
</evidence>
<keyword evidence="7" id="KW-0479">Metal-binding</keyword>
<keyword evidence="6" id="KW-1015">Disulfide bond</keyword>
<evidence type="ECO:0000256" key="4">
    <source>
        <dbReference type="ARBA" id="ARBA00022702"/>
    </source>
</evidence>
<evidence type="ECO:0000313" key="10">
    <source>
        <dbReference type="EMBL" id="EDL98402.1"/>
    </source>
</evidence>
<evidence type="ECO:0000256" key="6">
    <source>
        <dbReference type="ARBA" id="ARBA00023157"/>
    </source>
</evidence>
<dbReference type="GO" id="GO:0046872">
    <property type="term" value="F:metal ion binding"/>
    <property type="evidence" value="ECO:0007669"/>
    <property type="project" value="UniProtKB-KW"/>
</dbReference>